<proteinExistence type="predicted"/>
<reference evidence="3 4" key="2">
    <citation type="journal article" date="2018" name="Plant J.">
        <title>The Physcomitrella patens chromosome-scale assembly reveals moss genome structure and evolution.</title>
        <authorList>
            <person name="Lang D."/>
            <person name="Ullrich K.K."/>
            <person name="Murat F."/>
            <person name="Fuchs J."/>
            <person name="Jenkins J."/>
            <person name="Haas F.B."/>
            <person name="Piednoel M."/>
            <person name="Gundlach H."/>
            <person name="Van Bel M."/>
            <person name="Meyberg R."/>
            <person name="Vives C."/>
            <person name="Morata J."/>
            <person name="Symeonidi A."/>
            <person name="Hiss M."/>
            <person name="Muchero W."/>
            <person name="Kamisugi Y."/>
            <person name="Saleh O."/>
            <person name="Blanc G."/>
            <person name="Decker E.L."/>
            <person name="van Gessel N."/>
            <person name="Grimwood J."/>
            <person name="Hayes R.D."/>
            <person name="Graham S.W."/>
            <person name="Gunter L.E."/>
            <person name="McDaniel S.F."/>
            <person name="Hoernstein S.N.W."/>
            <person name="Larsson A."/>
            <person name="Li F.W."/>
            <person name="Perroud P.F."/>
            <person name="Phillips J."/>
            <person name="Ranjan P."/>
            <person name="Rokshar D.S."/>
            <person name="Rothfels C.J."/>
            <person name="Schneider L."/>
            <person name="Shu S."/>
            <person name="Stevenson D.W."/>
            <person name="Thummler F."/>
            <person name="Tillich M."/>
            <person name="Villarreal Aguilar J.C."/>
            <person name="Widiez T."/>
            <person name="Wong G.K."/>
            <person name="Wymore A."/>
            <person name="Zhang Y."/>
            <person name="Zimmer A.D."/>
            <person name="Quatrano R.S."/>
            <person name="Mayer K.F.X."/>
            <person name="Goodstein D."/>
            <person name="Casacuberta J.M."/>
            <person name="Vandepoele K."/>
            <person name="Reski R."/>
            <person name="Cuming A.C."/>
            <person name="Tuskan G.A."/>
            <person name="Maumus F."/>
            <person name="Salse J."/>
            <person name="Schmutz J."/>
            <person name="Rensing S.A."/>
        </authorList>
    </citation>
    <scope>NUCLEOTIDE SEQUENCE [LARGE SCALE GENOMIC DNA]</scope>
    <source>
        <strain evidence="3 4">cv. Gransden 2004</strain>
    </source>
</reference>
<dbReference type="InterPro" id="IPR008258">
    <property type="entry name" value="Transglycosylase_SLT_dom_1"/>
</dbReference>
<accession>A0A7I4DVM6</accession>
<reference evidence="3" key="3">
    <citation type="submission" date="2020-12" db="UniProtKB">
        <authorList>
            <consortium name="EnsemblPlants"/>
        </authorList>
    </citation>
    <scope>IDENTIFICATION</scope>
</reference>
<evidence type="ECO:0000259" key="2">
    <source>
        <dbReference type="Pfam" id="PF01464"/>
    </source>
</evidence>
<dbReference type="Proteomes" id="UP000006727">
    <property type="component" value="Chromosome 5"/>
</dbReference>
<dbReference type="Gene3D" id="1.10.530.10">
    <property type="match status" value="2"/>
</dbReference>
<dbReference type="EnsemblPlants" id="Pp3c5_22590V3.3">
    <property type="protein sequence ID" value="Pp3c5_22590V3.3"/>
    <property type="gene ID" value="Pp3c5_22590"/>
</dbReference>
<dbReference type="EnsemblPlants" id="Pp3c5_22590V3.2">
    <property type="protein sequence ID" value="Pp3c5_22590V3.2"/>
    <property type="gene ID" value="Pp3c5_22590"/>
</dbReference>
<feature type="domain" description="Transglycosylase SLT" evidence="2">
    <location>
        <begin position="71"/>
        <end position="180"/>
    </location>
</feature>
<protein>
    <recommendedName>
        <fullName evidence="2">Transglycosylase SLT domain-containing protein</fullName>
    </recommendedName>
</protein>
<organism evidence="3 4">
    <name type="scientific">Physcomitrium patens</name>
    <name type="common">Spreading-leaved earth moss</name>
    <name type="synonym">Physcomitrella patens</name>
    <dbReference type="NCBI Taxonomy" id="3218"/>
    <lineage>
        <taxon>Eukaryota</taxon>
        <taxon>Viridiplantae</taxon>
        <taxon>Streptophyta</taxon>
        <taxon>Embryophyta</taxon>
        <taxon>Bryophyta</taxon>
        <taxon>Bryophytina</taxon>
        <taxon>Bryopsida</taxon>
        <taxon>Funariidae</taxon>
        <taxon>Funariales</taxon>
        <taxon>Funariaceae</taxon>
        <taxon>Physcomitrium</taxon>
    </lineage>
</organism>
<name>A0A7I4DVM6_PHYPA</name>
<feature type="compositionally biased region" description="Polar residues" evidence="1">
    <location>
        <begin position="195"/>
        <end position="212"/>
    </location>
</feature>
<dbReference type="EMBL" id="ABEU02000005">
    <property type="status" value="NOT_ANNOTATED_CDS"/>
    <property type="molecule type" value="Genomic_DNA"/>
</dbReference>
<feature type="region of interest" description="Disordered" evidence="1">
    <location>
        <begin position="195"/>
        <end position="227"/>
    </location>
</feature>
<dbReference type="Gramene" id="Pp3c5_22590V3.3">
    <property type="protein sequence ID" value="Pp3c5_22590V3.3"/>
    <property type="gene ID" value="Pp3c5_22590"/>
</dbReference>
<dbReference type="Pfam" id="PF01464">
    <property type="entry name" value="SLT"/>
    <property type="match status" value="1"/>
</dbReference>
<dbReference type="PANTHER" id="PTHR37179">
    <property type="entry name" value="TRANSGLYCOSYLASE"/>
    <property type="match status" value="1"/>
</dbReference>
<gene>
    <name evidence="3" type="primary">LOC112282595</name>
</gene>
<evidence type="ECO:0000313" key="4">
    <source>
        <dbReference type="Proteomes" id="UP000006727"/>
    </source>
</evidence>
<dbReference type="AlphaFoldDB" id="A0A7I4DVM6"/>
<evidence type="ECO:0000256" key="1">
    <source>
        <dbReference type="SAM" id="MobiDB-lite"/>
    </source>
</evidence>
<evidence type="ECO:0000313" key="3">
    <source>
        <dbReference type="EnsemblPlants" id="Pp3c5_22590V3.3"/>
    </source>
</evidence>
<dbReference type="PANTHER" id="PTHR37179:SF1">
    <property type="entry name" value="TRANSGLYCOSYLASE"/>
    <property type="match status" value="1"/>
</dbReference>
<reference evidence="3 4" key="1">
    <citation type="journal article" date="2008" name="Science">
        <title>The Physcomitrella genome reveals evolutionary insights into the conquest of land by plants.</title>
        <authorList>
            <person name="Rensing S."/>
            <person name="Lang D."/>
            <person name="Zimmer A."/>
            <person name="Terry A."/>
            <person name="Salamov A."/>
            <person name="Shapiro H."/>
            <person name="Nishiyama T."/>
            <person name="Perroud P.-F."/>
            <person name="Lindquist E."/>
            <person name="Kamisugi Y."/>
            <person name="Tanahashi T."/>
            <person name="Sakakibara K."/>
            <person name="Fujita T."/>
            <person name="Oishi K."/>
            <person name="Shin-I T."/>
            <person name="Kuroki Y."/>
            <person name="Toyoda A."/>
            <person name="Suzuki Y."/>
            <person name="Hashimoto A."/>
            <person name="Yamaguchi K."/>
            <person name="Sugano A."/>
            <person name="Kohara Y."/>
            <person name="Fujiyama A."/>
            <person name="Anterola A."/>
            <person name="Aoki S."/>
            <person name="Ashton N."/>
            <person name="Barbazuk W.B."/>
            <person name="Barker E."/>
            <person name="Bennetzen J."/>
            <person name="Bezanilla M."/>
            <person name="Blankenship R."/>
            <person name="Cho S.H."/>
            <person name="Dutcher S."/>
            <person name="Estelle M."/>
            <person name="Fawcett J.A."/>
            <person name="Gundlach H."/>
            <person name="Hanada K."/>
            <person name="Heyl A."/>
            <person name="Hicks K.A."/>
            <person name="Hugh J."/>
            <person name="Lohr M."/>
            <person name="Mayer K."/>
            <person name="Melkozernov A."/>
            <person name="Murata T."/>
            <person name="Nelson D."/>
            <person name="Pils B."/>
            <person name="Prigge M."/>
            <person name="Reiss B."/>
            <person name="Renner T."/>
            <person name="Rombauts S."/>
            <person name="Rushton P."/>
            <person name="Sanderfoot A."/>
            <person name="Schween G."/>
            <person name="Shiu S.-H."/>
            <person name="Stueber K."/>
            <person name="Theodoulou F.L."/>
            <person name="Tu H."/>
            <person name="Van de Peer Y."/>
            <person name="Verrier P.J."/>
            <person name="Waters E."/>
            <person name="Wood A."/>
            <person name="Yang L."/>
            <person name="Cove D."/>
            <person name="Cuming A."/>
            <person name="Hasebe M."/>
            <person name="Lucas S."/>
            <person name="Mishler D.B."/>
            <person name="Reski R."/>
            <person name="Grigoriev I."/>
            <person name="Quatrano R.S."/>
            <person name="Boore J.L."/>
        </authorList>
    </citation>
    <scope>NUCLEOTIDE SEQUENCE [LARGE SCALE GENOMIC DNA]</scope>
    <source>
        <strain evidence="3 4">cv. Gransden 2004</strain>
    </source>
</reference>
<dbReference type="InterPro" id="IPR023346">
    <property type="entry name" value="Lysozyme-like_dom_sf"/>
</dbReference>
<keyword evidence="4" id="KW-1185">Reference proteome</keyword>
<dbReference type="SUPFAM" id="SSF53955">
    <property type="entry name" value="Lysozyme-like"/>
    <property type="match status" value="2"/>
</dbReference>
<sequence length="476" mass="54367">MAPTMKYWDDWADVEDMEAMWNHPEVCQEWLKVGEERGMKVHFSRNFDGKPYVTHTEMKGMAEIITRRHFKRLDVAMVCAIAEVESSRLPLAYRFEPKLGEASTGLMQTLQSTAEWLATDMGYRAYVIEGASALLYRPFVSVYFGCAYLKWLSTYDGKKRNEEFMVRGYNGGPQGATKTSTVAYWNKYLQAKQSLPNTRIPNDTQPTPSSFKTAAAELNSRKSTTSSVKDTVVEPSCLNPKLGKIKEVAVHPKNSKAKPSSSANVHKKEWTYWDEKTSPEDLEEMWRHPQVKKEWTDSNEKIGQVRFARDAELRPYLTTTEVKAVAEIVVFRHFAERVSPIMLRTIAEVSSKRRLYGADGISGVMQTAYPTAAWLYKDMGFKSYKLRSRDDLSNPFLAMYFGAAYVCWLSTYNGRPRTDEFVLRAYYSGPNGVEEPSAGIFYQKYLAHLQATAPKLHCCVAKDRDLNLFPGLVYRK</sequence>
<dbReference type="Gramene" id="Pp3c5_22590V3.2">
    <property type="protein sequence ID" value="Pp3c5_22590V3.2"/>
    <property type="gene ID" value="Pp3c5_22590"/>
</dbReference>